<dbReference type="Proteomes" id="UP000326950">
    <property type="component" value="Unassembled WGS sequence"/>
</dbReference>
<protein>
    <recommendedName>
        <fullName evidence="3">Isochorismatase-like domain-containing protein</fullName>
    </recommendedName>
</protein>
<keyword evidence="2" id="KW-1185">Reference proteome</keyword>
<dbReference type="InterPro" id="IPR036380">
    <property type="entry name" value="Isochorismatase-like_sf"/>
</dbReference>
<sequence length="79" mass="8556">MPLVHSGGFLRWTRMTPVCILEWCRPTLSLIEQGYGVFVVTDASGTFKEHTSREAGNNRMGTSGCAATELDAARLAPGQ</sequence>
<gene>
    <name evidence="1" type="ORF">BDV40DRAFT_252090</name>
</gene>
<name>A0A5N6VA42_ASPTM</name>
<dbReference type="EMBL" id="ML738587">
    <property type="protein sequence ID" value="KAE8167896.1"/>
    <property type="molecule type" value="Genomic_DNA"/>
</dbReference>
<evidence type="ECO:0000313" key="1">
    <source>
        <dbReference type="EMBL" id="KAE8167896.1"/>
    </source>
</evidence>
<dbReference type="SUPFAM" id="SSF52499">
    <property type="entry name" value="Isochorismatase-like hydrolases"/>
    <property type="match status" value="1"/>
</dbReference>
<dbReference type="OrthoDB" id="167809at2759"/>
<dbReference type="AlphaFoldDB" id="A0A5N6VA42"/>
<proteinExistence type="predicted"/>
<dbReference type="Gene3D" id="3.40.50.850">
    <property type="entry name" value="Isochorismatase-like"/>
    <property type="match status" value="1"/>
</dbReference>
<evidence type="ECO:0008006" key="3">
    <source>
        <dbReference type="Google" id="ProtNLM"/>
    </source>
</evidence>
<reference evidence="1 2" key="1">
    <citation type="submission" date="2019-04" db="EMBL/GenBank/DDBJ databases">
        <title>Friends and foes A comparative genomics study of 23 Aspergillus species from section Flavi.</title>
        <authorList>
            <consortium name="DOE Joint Genome Institute"/>
            <person name="Kjaerbolling I."/>
            <person name="Vesth T."/>
            <person name="Frisvad J.C."/>
            <person name="Nybo J.L."/>
            <person name="Theobald S."/>
            <person name="Kildgaard S."/>
            <person name="Isbrandt T."/>
            <person name="Kuo A."/>
            <person name="Sato A."/>
            <person name="Lyhne E.K."/>
            <person name="Kogle M.E."/>
            <person name="Wiebenga A."/>
            <person name="Kun R.S."/>
            <person name="Lubbers R.J."/>
            <person name="Makela M.R."/>
            <person name="Barry K."/>
            <person name="Chovatia M."/>
            <person name="Clum A."/>
            <person name="Daum C."/>
            <person name="Haridas S."/>
            <person name="He G."/>
            <person name="LaButti K."/>
            <person name="Lipzen A."/>
            <person name="Mondo S."/>
            <person name="Riley R."/>
            <person name="Salamov A."/>
            <person name="Simmons B.A."/>
            <person name="Magnuson J.K."/>
            <person name="Henrissat B."/>
            <person name="Mortensen U.H."/>
            <person name="Larsen T.O."/>
            <person name="Devries R.P."/>
            <person name="Grigoriev I.V."/>
            <person name="Machida M."/>
            <person name="Baker S.E."/>
            <person name="Andersen M.R."/>
        </authorList>
    </citation>
    <scope>NUCLEOTIDE SEQUENCE [LARGE SCALE GENOMIC DNA]</scope>
    <source>
        <strain evidence="1 2">CBS 117626</strain>
    </source>
</reference>
<evidence type="ECO:0000313" key="2">
    <source>
        <dbReference type="Proteomes" id="UP000326950"/>
    </source>
</evidence>
<accession>A0A5N6VA42</accession>
<organism evidence="1 2">
    <name type="scientific">Aspergillus tamarii</name>
    <dbReference type="NCBI Taxonomy" id="41984"/>
    <lineage>
        <taxon>Eukaryota</taxon>
        <taxon>Fungi</taxon>
        <taxon>Dikarya</taxon>
        <taxon>Ascomycota</taxon>
        <taxon>Pezizomycotina</taxon>
        <taxon>Eurotiomycetes</taxon>
        <taxon>Eurotiomycetidae</taxon>
        <taxon>Eurotiales</taxon>
        <taxon>Aspergillaceae</taxon>
        <taxon>Aspergillus</taxon>
        <taxon>Aspergillus subgen. Circumdati</taxon>
    </lineage>
</organism>